<dbReference type="InterPro" id="IPR014710">
    <property type="entry name" value="RmlC-like_jellyroll"/>
</dbReference>
<reference evidence="5 6" key="1">
    <citation type="journal article" date="2020" name="Int. J. Syst. Evol. Microbiol.">
        <title>Novel acetic acid bacteria from cider fermentations: Acetobacter conturbans sp. nov. and Acetobacter fallax sp. nov.</title>
        <authorList>
            <person name="Sombolestani A.S."/>
            <person name="Cleenwerck I."/>
            <person name="Cnockaert M."/>
            <person name="Borremans W."/>
            <person name="Wieme A.D."/>
            <person name="De Vuyst L."/>
            <person name="Vandamme P."/>
        </authorList>
    </citation>
    <scope>NUCLEOTIDE SEQUENCE [LARGE SCALE GENOMIC DNA]</scope>
    <source>
        <strain evidence="5 6">LMG 30640</strain>
    </source>
</reference>
<dbReference type="InterPro" id="IPR013096">
    <property type="entry name" value="Cupin_2"/>
</dbReference>
<dbReference type="Pfam" id="PF07883">
    <property type="entry name" value="Cupin_2"/>
    <property type="match status" value="1"/>
</dbReference>
<dbReference type="PANTHER" id="PTHR46797">
    <property type="entry name" value="HTH-TYPE TRANSCRIPTIONAL REGULATOR"/>
    <property type="match status" value="1"/>
</dbReference>
<keyword evidence="2" id="KW-0238">DNA-binding</keyword>
<comment type="caution">
    <text evidence="5">The sequence shown here is derived from an EMBL/GenBank/DDBJ whole genome shotgun (WGS) entry which is preliminary data.</text>
</comment>
<dbReference type="SUPFAM" id="SSF47413">
    <property type="entry name" value="lambda repressor-like DNA-binding domains"/>
    <property type="match status" value="1"/>
</dbReference>
<dbReference type="SMART" id="SM00530">
    <property type="entry name" value="HTH_XRE"/>
    <property type="match status" value="1"/>
</dbReference>
<gene>
    <name evidence="5" type="ORF">GOB93_02755</name>
</gene>
<evidence type="ECO:0000256" key="3">
    <source>
        <dbReference type="ARBA" id="ARBA00023163"/>
    </source>
</evidence>
<keyword evidence="1" id="KW-0805">Transcription regulation</keyword>
<protein>
    <submittedName>
        <fullName evidence="5">Helix-turn-helix domain-containing protein</fullName>
    </submittedName>
</protein>
<keyword evidence="3" id="KW-0804">Transcription</keyword>
<dbReference type="InterPro" id="IPR001387">
    <property type="entry name" value="Cro/C1-type_HTH"/>
</dbReference>
<sequence>MSTIMHNQPQGEGVLSHLGWNLRRLRKDAGMSQDALAKASGLSRRTIVSLEGGDTNISLASLDRLAEALGTNFVQMVSDPQAEPRRIRALAWRGRVAGSEGVLLGSVAARREAQLWLWSLGPGDSYHAEPDPPGWQEMTYVTEGTLRIDLGPETLTVAAGDFAIYSSAQAYSYVNIGEDLVRFVRTTVE</sequence>
<dbReference type="CDD" id="cd02209">
    <property type="entry name" value="cupin_XRE_C"/>
    <property type="match status" value="1"/>
</dbReference>
<dbReference type="Gene3D" id="1.10.260.40">
    <property type="entry name" value="lambda repressor-like DNA-binding domains"/>
    <property type="match status" value="1"/>
</dbReference>
<dbReference type="InterPro" id="IPR010982">
    <property type="entry name" value="Lambda_DNA-bd_dom_sf"/>
</dbReference>
<accession>A0ABX0JLM5</accession>
<dbReference type="InterPro" id="IPR011051">
    <property type="entry name" value="RmlC_Cupin_sf"/>
</dbReference>
<dbReference type="InterPro" id="IPR050807">
    <property type="entry name" value="TransReg_Diox_bact_type"/>
</dbReference>
<dbReference type="Gene3D" id="2.60.120.10">
    <property type="entry name" value="Jelly Rolls"/>
    <property type="match status" value="1"/>
</dbReference>
<dbReference type="Proteomes" id="UP000635278">
    <property type="component" value="Unassembled WGS sequence"/>
</dbReference>
<evidence type="ECO:0000313" key="6">
    <source>
        <dbReference type="Proteomes" id="UP000635278"/>
    </source>
</evidence>
<feature type="domain" description="HTH cro/C1-type" evidence="4">
    <location>
        <begin position="22"/>
        <end position="76"/>
    </location>
</feature>
<evidence type="ECO:0000256" key="1">
    <source>
        <dbReference type="ARBA" id="ARBA00023015"/>
    </source>
</evidence>
<proteinExistence type="predicted"/>
<evidence type="ECO:0000313" key="5">
    <source>
        <dbReference type="EMBL" id="NHN83560.1"/>
    </source>
</evidence>
<dbReference type="EMBL" id="WOTB01000002">
    <property type="protein sequence ID" value="NHN83560.1"/>
    <property type="molecule type" value="Genomic_DNA"/>
</dbReference>
<dbReference type="PANTHER" id="PTHR46797:SF23">
    <property type="entry name" value="HTH-TYPE TRANSCRIPTIONAL REGULATOR SUTR"/>
    <property type="match status" value="1"/>
</dbReference>
<dbReference type="CDD" id="cd00093">
    <property type="entry name" value="HTH_XRE"/>
    <property type="match status" value="1"/>
</dbReference>
<evidence type="ECO:0000259" key="4">
    <source>
        <dbReference type="PROSITE" id="PS50943"/>
    </source>
</evidence>
<dbReference type="PROSITE" id="PS50943">
    <property type="entry name" value="HTH_CROC1"/>
    <property type="match status" value="1"/>
</dbReference>
<evidence type="ECO:0000256" key="2">
    <source>
        <dbReference type="ARBA" id="ARBA00023125"/>
    </source>
</evidence>
<organism evidence="5 6">
    <name type="scientific">Acetobacter musti</name>
    <dbReference type="NCBI Taxonomy" id="864732"/>
    <lineage>
        <taxon>Bacteria</taxon>
        <taxon>Pseudomonadati</taxon>
        <taxon>Pseudomonadota</taxon>
        <taxon>Alphaproteobacteria</taxon>
        <taxon>Acetobacterales</taxon>
        <taxon>Acetobacteraceae</taxon>
        <taxon>Acetobacter</taxon>
    </lineage>
</organism>
<name>A0ABX0JLM5_9PROT</name>
<dbReference type="SUPFAM" id="SSF51182">
    <property type="entry name" value="RmlC-like cupins"/>
    <property type="match status" value="1"/>
</dbReference>
<dbReference type="Pfam" id="PF01381">
    <property type="entry name" value="HTH_3"/>
    <property type="match status" value="1"/>
</dbReference>
<keyword evidence="6" id="KW-1185">Reference proteome</keyword>